<dbReference type="PANTHER" id="PTHR37821:SF1">
    <property type="entry name" value="AMINO ACID TRANSPORTER YUIF-RELATED"/>
    <property type="match status" value="1"/>
</dbReference>
<dbReference type="Pfam" id="PF03553">
    <property type="entry name" value="Na_H_antiporter"/>
    <property type="match status" value="1"/>
</dbReference>
<dbReference type="EMBL" id="NOJY02000009">
    <property type="protein sequence ID" value="RDY28108.1"/>
    <property type="molecule type" value="Genomic_DNA"/>
</dbReference>
<feature type="transmembrane region" description="Helical" evidence="6">
    <location>
        <begin position="96"/>
        <end position="124"/>
    </location>
</feature>
<dbReference type="InterPro" id="IPR018461">
    <property type="entry name" value="Na/H_Antiport_NhaC-like_C"/>
</dbReference>
<keyword evidence="10" id="KW-1185">Reference proteome</keyword>
<dbReference type="GO" id="GO:0005886">
    <property type="term" value="C:plasma membrane"/>
    <property type="evidence" value="ECO:0007669"/>
    <property type="project" value="UniProtKB-SubCell"/>
</dbReference>
<keyword evidence="3 6" id="KW-0812">Transmembrane</keyword>
<dbReference type="Proteomes" id="UP000215694">
    <property type="component" value="Unassembled WGS sequence"/>
</dbReference>
<dbReference type="Pfam" id="PF13726">
    <property type="entry name" value="Na_H_antiport_2"/>
    <property type="match status" value="1"/>
</dbReference>
<proteinExistence type="predicted"/>
<dbReference type="AlphaFoldDB" id="A0A371J605"/>
<protein>
    <submittedName>
        <fullName evidence="9">Sodium:proton antiporter</fullName>
    </submittedName>
</protein>
<keyword evidence="4 6" id="KW-1133">Transmembrane helix</keyword>
<accession>A0A371J605</accession>
<feature type="domain" description="Na+/H+ antiporter NhaC-like C-terminal" evidence="7">
    <location>
        <begin position="145"/>
        <end position="442"/>
    </location>
</feature>
<evidence type="ECO:0000256" key="6">
    <source>
        <dbReference type="SAM" id="Phobius"/>
    </source>
</evidence>
<feature type="transmembrane region" description="Helical" evidence="6">
    <location>
        <begin position="251"/>
        <end position="280"/>
    </location>
</feature>
<evidence type="ECO:0000256" key="5">
    <source>
        <dbReference type="ARBA" id="ARBA00023136"/>
    </source>
</evidence>
<evidence type="ECO:0000313" key="10">
    <source>
        <dbReference type="Proteomes" id="UP000215694"/>
    </source>
</evidence>
<feature type="transmembrane region" description="Helical" evidence="6">
    <location>
        <begin position="338"/>
        <end position="358"/>
    </location>
</feature>
<feature type="transmembrane region" description="Helical" evidence="6">
    <location>
        <begin position="12"/>
        <end position="42"/>
    </location>
</feature>
<feature type="transmembrane region" description="Helical" evidence="6">
    <location>
        <begin position="300"/>
        <end position="318"/>
    </location>
</feature>
<dbReference type="InterPro" id="IPR052576">
    <property type="entry name" value="AA_Transporter-Related"/>
</dbReference>
<feature type="transmembrane region" description="Helical" evidence="6">
    <location>
        <begin position="144"/>
        <end position="164"/>
    </location>
</feature>
<sequence length="448" mass="46785">MVLFNPVVVSIAAMIVLCLLKFNVLLSILVAAIVAGICSGMSVGDAMTTLVSGMGGNAETALSYILLGALAVAVSKTGLASILARKISKIVKGKKLTLVLLIAVISCFSQNLIPVHIAFIPILIPSLLGLMNKLKINRRAVACALTFGLKTPYIAIPVGFGLIFQNIIRDQMIANGMEITTNMVTSVMWIPAIGMVLGLLVAVFVSYRKPREYKDLPIEGLISSSDEKTFSNTDSTSVVVDEKMTAKHWCALLGAVTAFVIQIITGSLPLGGLCAVIVLFITRAIKFSEIDELVDGGVKMMGLIGFIMLVAAGYGNVLRETGAVESLVLSVSSVVGDSKLIGAVLMLLVGLLVTMGIGSSFGTLPIIAAIYCPLGLSLGFSVNAIILLIGVAGALGDAGSPASDSTLGPTSGLNADKQHDHIWDTCVPTFLHYNIPLLIFGILGAVVL</sequence>
<feature type="transmembrane region" description="Helical" evidence="6">
    <location>
        <begin position="184"/>
        <end position="207"/>
    </location>
</feature>
<feature type="domain" description="Putative Na+/H+ antiporter N-terminal" evidence="8">
    <location>
        <begin position="5"/>
        <end position="90"/>
    </location>
</feature>
<keyword evidence="2" id="KW-1003">Cell membrane</keyword>
<feature type="transmembrane region" description="Helical" evidence="6">
    <location>
        <begin position="370"/>
        <end position="395"/>
    </location>
</feature>
<evidence type="ECO:0000259" key="7">
    <source>
        <dbReference type="Pfam" id="PF03553"/>
    </source>
</evidence>
<keyword evidence="5 6" id="KW-0472">Membrane</keyword>
<evidence type="ECO:0000256" key="4">
    <source>
        <dbReference type="ARBA" id="ARBA00022989"/>
    </source>
</evidence>
<evidence type="ECO:0000259" key="8">
    <source>
        <dbReference type="Pfam" id="PF13726"/>
    </source>
</evidence>
<feature type="transmembrane region" description="Helical" evidence="6">
    <location>
        <begin position="62"/>
        <end position="84"/>
    </location>
</feature>
<evidence type="ECO:0000256" key="1">
    <source>
        <dbReference type="ARBA" id="ARBA00004651"/>
    </source>
</evidence>
<dbReference type="PANTHER" id="PTHR37821">
    <property type="entry name" value="AMINO ACID TRANSPORTER YUIF-RELATED"/>
    <property type="match status" value="1"/>
</dbReference>
<feature type="transmembrane region" description="Helical" evidence="6">
    <location>
        <begin position="430"/>
        <end position="447"/>
    </location>
</feature>
<name>A0A371J605_9FIRM</name>
<dbReference type="RefSeq" id="WP_094368778.1">
    <property type="nucleotide sequence ID" value="NZ_NOJY02000009.1"/>
</dbReference>
<organism evidence="9 10">
    <name type="scientific">Romboutsia weinsteinii</name>
    <dbReference type="NCBI Taxonomy" id="2020949"/>
    <lineage>
        <taxon>Bacteria</taxon>
        <taxon>Bacillati</taxon>
        <taxon>Bacillota</taxon>
        <taxon>Clostridia</taxon>
        <taxon>Peptostreptococcales</taxon>
        <taxon>Peptostreptococcaceae</taxon>
        <taxon>Romboutsia</taxon>
    </lineage>
</organism>
<evidence type="ECO:0000313" key="9">
    <source>
        <dbReference type="EMBL" id="RDY28108.1"/>
    </source>
</evidence>
<gene>
    <name evidence="9" type="ORF">CHL78_007340</name>
</gene>
<evidence type="ECO:0000256" key="3">
    <source>
        <dbReference type="ARBA" id="ARBA00022692"/>
    </source>
</evidence>
<comment type="caution">
    <text evidence="9">The sequence shown here is derived from an EMBL/GenBank/DDBJ whole genome shotgun (WGS) entry which is preliminary data.</text>
</comment>
<reference evidence="9 10" key="1">
    <citation type="journal article" date="2017" name="Genome Announc.">
        <title>Draft Genome Sequence of Romboutsia weinsteinii sp. nov. Strain CCRI-19649(T) Isolated from Surface Water.</title>
        <authorList>
            <person name="Maheux A.F."/>
            <person name="Boudreau D.K."/>
            <person name="Berube E."/>
            <person name="Boissinot M."/>
            <person name="Cantin P."/>
            <person name="Raymond F."/>
            <person name="Corbeil J."/>
            <person name="Omar R.F."/>
            <person name="Bergeron M.G."/>
        </authorList>
    </citation>
    <scope>NUCLEOTIDE SEQUENCE [LARGE SCALE GENOMIC DNA]</scope>
    <source>
        <strain evidence="9 10">CCRI-19649</strain>
    </source>
</reference>
<comment type="subcellular location">
    <subcellularLocation>
        <location evidence="1">Cell membrane</location>
        <topology evidence="1">Multi-pass membrane protein</topology>
    </subcellularLocation>
</comment>
<dbReference type="OrthoDB" id="9772446at2"/>
<dbReference type="InterPro" id="IPR032813">
    <property type="entry name" value="Na_H_antiport_N"/>
</dbReference>
<evidence type="ECO:0000256" key="2">
    <source>
        <dbReference type="ARBA" id="ARBA00022475"/>
    </source>
</evidence>
<dbReference type="PRINTS" id="PR00173">
    <property type="entry name" value="EDTRNSPORT"/>
</dbReference>